<keyword evidence="9" id="KW-0670">Pyruvate</keyword>
<dbReference type="GO" id="GO:0004014">
    <property type="term" value="F:adenosylmethionine decarboxylase activity"/>
    <property type="evidence" value="ECO:0007669"/>
    <property type="project" value="InterPro"/>
</dbReference>
<sequence length="118" mass="13444">MMPYKPGLHLLSEFSTDKPNLLQSSAACRQLFDQLIDTYQLTKVGEVYHDFDGGGFTAVVCLTESHMSIHTWPEYGLATFDVFLSNYQKKNDDKARAIYQGVIAFFEGVEIQKNEVKR</sequence>
<keyword evidence="8" id="KW-0704">Schiff base</keyword>
<protein>
    <submittedName>
        <fullName evidence="10">S-adenosylmethionine decarboxylase</fullName>
    </submittedName>
</protein>
<comment type="cofactor">
    <cofactor evidence="1">
        <name>pyruvate</name>
        <dbReference type="ChEBI" id="CHEBI:15361"/>
    </cofactor>
</comment>
<evidence type="ECO:0000256" key="7">
    <source>
        <dbReference type="ARBA" id="ARBA00023239"/>
    </source>
</evidence>
<keyword evidence="5" id="KW-0620">Polyamine biosynthesis</keyword>
<dbReference type="Gene3D" id="3.60.90.10">
    <property type="entry name" value="S-adenosylmethionine decarboxylase"/>
    <property type="match status" value="1"/>
</dbReference>
<evidence type="ECO:0000313" key="11">
    <source>
        <dbReference type="Proteomes" id="UP000321362"/>
    </source>
</evidence>
<reference evidence="10 11" key="1">
    <citation type="journal article" date="2013" name="J. Microbiol.">
        <title>Mucilaginibacter ginsenosidivorax sp. nov., with ginsenoside converting activity isolated from sediment.</title>
        <authorList>
            <person name="Kim J.K."/>
            <person name="Choi T.E."/>
            <person name="Liu Q.M."/>
            <person name="Park H.Y."/>
            <person name="Yi T.H."/>
            <person name="Yoon M.H."/>
            <person name="Kim S.C."/>
            <person name="Im W.T."/>
        </authorList>
    </citation>
    <scope>NUCLEOTIDE SEQUENCE [LARGE SCALE GENOMIC DNA]</scope>
    <source>
        <strain evidence="10 11">KHI28</strain>
    </source>
</reference>
<organism evidence="10 11">
    <name type="scientific">Mucilaginibacter ginsenosidivorax</name>
    <dbReference type="NCBI Taxonomy" id="862126"/>
    <lineage>
        <taxon>Bacteria</taxon>
        <taxon>Pseudomonadati</taxon>
        <taxon>Bacteroidota</taxon>
        <taxon>Sphingobacteriia</taxon>
        <taxon>Sphingobacteriales</taxon>
        <taxon>Sphingobacteriaceae</taxon>
        <taxon>Mucilaginibacter</taxon>
    </lineage>
</organism>
<name>A0A5B8W176_9SPHI</name>
<dbReference type="OrthoDB" id="9793120at2"/>
<keyword evidence="11" id="KW-1185">Reference proteome</keyword>
<evidence type="ECO:0000313" key="10">
    <source>
        <dbReference type="EMBL" id="QEC75998.1"/>
    </source>
</evidence>
<keyword evidence="6" id="KW-0865">Zymogen</keyword>
<evidence type="ECO:0000256" key="9">
    <source>
        <dbReference type="ARBA" id="ARBA00023317"/>
    </source>
</evidence>
<dbReference type="Proteomes" id="UP000321362">
    <property type="component" value="Chromosome"/>
</dbReference>
<dbReference type="InterPro" id="IPR003826">
    <property type="entry name" value="AdoMetDC_fam_prok"/>
</dbReference>
<evidence type="ECO:0000256" key="6">
    <source>
        <dbReference type="ARBA" id="ARBA00023145"/>
    </source>
</evidence>
<accession>A0A5B8W176</accession>
<dbReference type="KEGG" id="mgk:FSB76_08575"/>
<dbReference type="EMBL" id="CP042437">
    <property type="protein sequence ID" value="QEC75998.1"/>
    <property type="molecule type" value="Genomic_DNA"/>
</dbReference>
<proteinExistence type="predicted"/>
<keyword evidence="2" id="KW-0210">Decarboxylase</keyword>
<dbReference type="GO" id="GO:0005829">
    <property type="term" value="C:cytosol"/>
    <property type="evidence" value="ECO:0007669"/>
    <property type="project" value="TreeGrafter"/>
</dbReference>
<keyword evidence="4" id="KW-0745">Spermidine biosynthesis</keyword>
<dbReference type="PANTHER" id="PTHR33866:SF2">
    <property type="entry name" value="S-ADENOSYLMETHIONINE DECARBOXYLASE PROENZYME"/>
    <property type="match status" value="1"/>
</dbReference>
<evidence type="ECO:0000256" key="1">
    <source>
        <dbReference type="ARBA" id="ARBA00001928"/>
    </source>
</evidence>
<keyword evidence="7" id="KW-0456">Lyase</keyword>
<dbReference type="AlphaFoldDB" id="A0A5B8W176"/>
<keyword evidence="3" id="KW-0068">Autocatalytic cleavage</keyword>
<evidence type="ECO:0000256" key="5">
    <source>
        <dbReference type="ARBA" id="ARBA00023115"/>
    </source>
</evidence>
<evidence type="ECO:0000256" key="4">
    <source>
        <dbReference type="ARBA" id="ARBA00023066"/>
    </source>
</evidence>
<dbReference type="SUPFAM" id="SSF56276">
    <property type="entry name" value="S-adenosylmethionine decarboxylase"/>
    <property type="match status" value="1"/>
</dbReference>
<evidence type="ECO:0000256" key="3">
    <source>
        <dbReference type="ARBA" id="ARBA00022813"/>
    </source>
</evidence>
<dbReference type="Pfam" id="PF02675">
    <property type="entry name" value="AdoMet_dc"/>
    <property type="match status" value="1"/>
</dbReference>
<dbReference type="GO" id="GO:0008295">
    <property type="term" value="P:spermidine biosynthetic process"/>
    <property type="evidence" value="ECO:0007669"/>
    <property type="project" value="UniProtKB-KW"/>
</dbReference>
<evidence type="ECO:0000256" key="8">
    <source>
        <dbReference type="ARBA" id="ARBA00023270"/>
    </source>
</evidence>
<dbReference type="InterPro" id="IPR016067">
    <property type="entry name" value="S-AdoMet_deCO2ase_core"/>
</dbReference>
<evidence type="ECO:0000256" key="2">
    <source>
        <dbReference type="ARBA" id="ARBA00022793"/>
    </source>
</evidence>
<gene>
    <name evidence="10" type="ORF">FSB76_08575</name>
</gene>
<dbReference type="PANTHER" id="PTHR33866">
    <property type="entry name" value="S-ADENOSYLMETHIONINE DECARBOXYLASE PROENZYME"/>
    <property type="match status" value="1"/>
</dbReference>